<dbReference type="EMBL" id="VSRR010149468">
    <property type="protein sequence ID" value="MPD06106.1"/>
    <property type="molecule type" value="Genomic_DNA"/>
</dbReference>
<sequence>MTRSLNSADRSRLRALGRVLRTSRESGRIESPRNMNWKCVKELKCENVREKEKPERRWSCVKIIFLHRKLEEILKTREVNRLQETMEELRGGDL</sequence>
<proteinExistence type="predicted"/>
<evidence type="ECO:0000313" key="1">
    <source>
        <dbReference type="EMBL" id="MPD06106.1"/>
    </source>
</evidence>
<dbReference type="AlphaFoldDB" id="A0A5B7KH17"/>
<gene>
    <name evidence="1" type="ORF">E2C01_101894</name>
</gene>
<evidence type="ECO:0000313" key="2">
    <source>
        <dbReference type="Proteomes" id="UP000324222"/>
    </source>
</evidence>
<accession>A0A5B7KH17</accession>
<protein>
    <submittedName>
        <fullName evidence="1">Uncharacterized protein</fullName>
    </submittedName>
</protein>
<keyword evidence="2" id="KW-1185">Reference proteome</keyword>
<reference evidence="1 2" key="1">
    <citation type="submission" date="2019-05" db="EMBL/GenBank/DDBJ databases">
        <title>Another draft genome of Portunus trituberculatus and its Hox gene families provides insights of decapod evolution.</title>
        <authorList>
            <person name="Jeong J.-H."/>
            <person name="Song I."/>
            <person name="Kim S."/>
            <person name="Choi T."/>
            <person name="Kim D."/>
            <person name="Ryu S."/>
            <person name="Kim W."/>
        </authorList>
    </citation>
    <scope>NUCLEOTIDE SEQUENCE [LARGE SCALE GENOMIC DNA]</scope>
    <source>
        <tissue evidence="1">Muscle</tissue>
    </source>
</reference>
<organism evidence="1 2">
    <name type="scientific">Portunus trituberculatus</name>
    <name type="common">Swimming crab</name>
    <name type="synonym">Neptunus trituberculatus</name>
    <dbReference type="NCBI Taxonomy" id="210409"/>
    <lineage>
        <taxon>Eukaryota</taxon>
        <taxon>Metazoa</taxon>
        <taxon>Ecdysozoa</taxon>
        <taxon>Arthropoda</taxon>
        <taxon>Crustacea</taxon>
        <taxon>Multicrustacea</taxon>
        <taxon>Malacostraca</taxon>
        <taxon>Eumalacostraca</taxon>
        <taxon>Eucarida</taxon>
        <taxon>Decapoda</taxon>
        <taxon>Pleocyemata</taxon>
        <taxon>Brachyura</taxon>
        <taxon>Eubrachyura</taxon>
        <taxon>Portunoidea</taxon>
        <taxon>Portunidae</taxon>
        <taxon>Portuninae</taxon>
        <taxon>Portunus</taxon>
    </lineage>
</organism>
<comment type="caution">
    <text evidence="1">The sequence shown here is derived from an EMBL/GenBank/DDBJ whole genome shotgun (WGS) entry which is preliminary data.</text>
</comment>
<name>A0A5B7KH17_PORTR</name>
<dbReference type="Proteomes" id="UP000324222">
    <property type="component" value="Unassembled WGS sequence"/>
</dbReference>